<gene>
    <name evidence="7" type="ordered locus">Rahaq_4222</name>
</gene>
<name>A0A0H3FG19_RAHSY</name>
<protein>
    <recommendedName>
        <fullName evidence="6">VENN motif-containing domain-containing protein</fullName>
    </recommendedName>
</protein>
<proteinExistence type="predicted"/>
<dbReference type="HOGENOM" id="CLU_003850_2_1_6"/>
<dbReference type="eggNOG" id="COG3210">
    <property type="taxonomic scope" value="Bacteria"/>
</dbReference>
<keyword evidence="3" id="KW-1266">Target cell cytoplasm</keyword>
<dbReference type="RefSeq" id="WP_013577497.1">
    <property type="nucleotide sequence ID" value="NC_015061.1"/>
</dbReference>
<accession>A0A0H3FG19</accession>
<evidence type="ECO:0000259" key="6">
    <source>
        <dbReference type="Pfam" id="PF04829"/>
    </source>
</evidence>
<dbReference type="OrthoDB" id="6522780at2"/>
<dbReference type="Pfam" id="PF04829">
    <property type="entry name" value="PT-VENN"/>
    <property type="match status" value="1"/>
</dbReference>
<evidence type="ECO:0000256" key="2">
    <source>
        <dbReference type="ARBA" id="ARBA00022656"/>
    </source>
</evidence>
<evidence type="ECO:0000256" key="1">
    <source>
        <dbReference type="ARBA" id="ARBA00004219"/>
    </source>
</evidence>
<organism evidence="7 8">
    <name type="scientific">Rahnella sp. (strain Y9602)</name>
    <dbReference type="NCBI Taxonomy" id="2703885"/>
    <lineage>
        <taxon>Bacteria</taxon>
        <taxon>Pseudomonadati</taxon>
        <taxon>Pseudomonadota</taxon>
        <taxon>Gammaproteobacteria</taxon>
        <taxon>Enterobacterales</taxon>
        <taxon>Yersiniaceae</taxon>
        <taxon>Rahnella</taxon>
    </lineage>
</organism>
<evidence type="ECO:0000313" key="7">
    <source>
        <dbReference type="EMBL" id="ADW75810.1"/>
    </source>
</evidence>
<comment type="subcellular location">
    <subcellularLocation>
        <location evidence="1">Target cell</location>
        <location evidence="1">Target cell cytoplasm</location>
    </subcellularLocation>
</comment>
<feature type="region of interest" description="Disordered" evidence="5">
    <location>
        <begin position="262"/>
        <end position="282"/>
    </location>
</feature>
<feature type="domain" description="VENN motif-containing" evidence="6">
    <location>
        <begin position="25"/>
        <end position="74"/>
    </location>
</feature>
<reference evidence="7 8" key="2">
    <citation type="journal article" date="2012" name="J. Bacteriol.">
        <title>Complete Genome Sequence of Rahnella sp. Strain Y9602, a Gammaproteobacterium Isolate from Metal- and Radionuclide-Contaminated Soil.</title>
        <authorList>
            <person name="Martinez R.J."/>
            <person name="Bruce D."/>
            <person name="Detter C."/>
            <person name="Goodwin L.A."/>
            <person name="Han J."/>
            <person name="Han C.S."/>
            <person name="Held B."/>
            <person name="Land M.L."/>
            <person name="Mikhailova N."/>
            <person name="Nolan M."/>
            <person name="Pennacchio L."/>
            <person name="Pitluck S."/>
            <person name="Tapia R."/>
            <person name="Woyke T."/>
            <person name="Sobecky P.A."/>
        </authorList>
    </citation>
    <scope>NUCLEOTIDE SEQUENCE [LARGE SCALE GENOMIC DNA]</scope>
    <source>
        <strain evidence="7 8">Y9602</strain>
    </source>
</reference>
<evidence type="ECO:0000256" key="3">
    <source>
        <dbReference type="ARBA" id="ARBA00022913"/>
    </source>
</evidence>
<dbReference type="EMBL" id="CP002505">
    <property type="protein sequence ID" value="ADW75810.1"/>
    <property type="molecule type" value="Genomic_DNA"/>
</dbReference>
<evidence type="ECO:0000313" key="8">
    <source>
        <dbReference type="Proteomes" id="UP000007257"/>
    </source>
</evidence>
<keyword evidence="4" id="KW-0843">Virulence</keyword>
<dbReference type="KEGG" id="rah:Rahaq_4222"/>
<dbReference type="GO" id="GO:0090729">
    <property type="term" value="F:toxin activity"/>
    <property type="evidence" value="ECO:0007669"/>
    <property type="project" value="UniProtKB-KW"/>
</dbReference>
<sequence length="282" mass="28444">MTLTSKHPGCLRRDIALDTYGKPISELTEQEKQKVLALSTLAAGLAGGLTGDSTADGMTGAIAGNTTVNNNLLGGGTEAGQETFIRQRGIDMASCADAPGSASCQKAQNEANAVAGAMATAGLIYLPGGMQMTGAIGGSANAGIQYLINGEVNPTDVLIATYVGAFTANTGAWGTVGWNAAGGATSNYLKGDDPLAGAGWGAGGAALGYGIGKYVITAPLDKVMNPTWKNYKWVDMGMGISKPLPLDPRPAIWGNIIAAGTTESSSQGGSKAADVIKDKVSK</sequence>
<keyword evidence="2" id="KW-0800">Toxin</keyword>
<evidence type="ECO:0000256" key="5">
    <source>
        <dbReference type="SAM" id="MobiDB-lite"/>
    </source>
</evidence>
<dbReference type="AlphaFoldDB" id="A0A0H3FG19"/>
<evidence type="ECO:0000256" key="4">
    <source>
        <dbReference type="ARBA" id="ARBA00023026"/>
    </source>
</evidence>
<dbReference type="InterPro" id="IPR006914">
    <property type="entry name" value="VENN_dom"/>
</dbReference>
<dbReference type="Proteomes" id="UP000007257">
    <property type="component" value="Chromosome"/>
</dbReference>
<reference evidence="8" key="1">
    <citation type="submission" date="2011-01" db="EMBL/GenBank/DDBJ databases">
        <title>Complete sequence of chromosome of Rahnella sp. Y9602.</title>
        <authorList>
            <consortium name="US DOE Joint Genome Institute"/>
            <person name="Lucas S."/>
            <person name="Copeland A."/>
            <person name="Lapidus A."/>
            <person name="Cheng J.-F."/>
            <person name="Goodwin L."/>
            <person name="Pitluck S."/>
            <person name="Lu M."/>
            <person name="Detter J.C."/>
            <person name="Han C."/>
            <person name="Tapia R."/>
            <person name="Land M."/>
            <person name="Hauser L."/>
            <person name="Kyrpides N."/>
            <person name="Ivanova N."/>
            <person name="Ovchinnikova G."/>
            <person name="Pagani I."/>
            <person name="Sobecky P.A."/>
            <person name="Martinez R.J."/>
            <person name="Woyke T."/>
        </authorList>
    </citation>
    <scope>NUCLEOTIDE SEQUENCE [LARGE SCALE GENOMIC DNA]</scope>
    <source>
        <strain evidence="8">Y9602</strain>
    </source>
</reference>